<dbReference type="GO" id="GO:0006310">
    <property type="term" value="P:DNA recombination"/>
    <property type="evidence" value="ECO:0007669"/>
    <property type="project" value="UniProtKB-KW"/>
</dbReference>
<dbReference type="AlphaFoldDB" id="A0A1G7JFK2"/>
<evidence type="ECO:0000256" key="1">
    <source>
        <dbReference type="ARBA" id="ARBA00008857"/>
    </source>
</evidence>
<dbReference type="GO" id="GO:0015074">
    <property type="term" value="P:DNA integration"/>
    <property type="evidence" value="ECO:0007669"/>
    <property type="project" value="UniProtKB-KW"/>
</dbReference>
<evidence type="ECO:0000256" key="5">
    <source>
        <dbReference type="PROSITE-ProRule" id="PRU01248"/>
    </source>
</evidence>
<proteinExistence type="inferred from homology"/>
<evidence type="ECO:0000256" key="3">
    <source>
        <dbReference type="ARBA" id="ARBA00023125"/>
    </source>
</evidence>
<evidence type="ECO:0000256" key="4">
    <source>
        <dbReference type="ARBA" id="ARBA00023172"/>
    </source>
</evidence>
<dbReference type="Pfam" id="PF00589">
    <property type="entry name" value="Phage_integrase"/>
    <property type="match status" value="1"/>
</dbReference>
<protein>
    <submittedName>
        <fullName evidence="8">Site-specific recombinase XerD</fullName>
    </submittedName>
</protein>
<dbReference type="CDD" id="cd00796">
    <property type="entry name" value="INT_Rci_Hp1_C"/>
    <property type="match status" value="1"/>
</dbReference>
<evidence type="ECO:0000259" key="6">
    <source>
        <dbReference type="PROSITE" id="PS51898"/>
    </source>
</evidence>
<keyword evidence="2" id="KW-0229">DNA integration</keyword>
<accession>A0A1G7JFK2</accession>
<dbReference type="SUPFAM" id="SSF56349">
    <property type="entry name" value="DNA breaking-rejoining enzymes"/>
    <property type="match status" value="1"/>
</dbReference>
<dbReference type="PROSITE" id="PS51900">
    <property type="entry name" value="CB"/>
    <property type="match status" value="1"/>
</dbReference>
<sequence length="391" mass="44727">MARRPKEIRGIKFRPDRGTWEAQYKADGSRVRKNFTDRQAALDWLETAKGLRHKEGVASLPSSALEPILTVAEKKELQKYRADTLLLGELCDQYLAHIQNPNNPERPKDQVNPPQRVGAIKDAFGHRPAVSLEPYEIKDWLISLGRAAATLNRYKSTLSAIYTYAKERKFVESNPCRDVAHFAVTLGIPRWMSDAEEDRLRAVLERWIAETPEDYEMTRLELREHPNEITVGSQTGMRKGNQYALTWPDVNFKLRLITLPDTKTGVPHTVPMTDDVFEALKDQQDIQARMQELRGHKETKTMKLDGRVFTIRENREWFEKAKREAGITDLGWHQLSRHTAGSRLAANNANQRVIQEVLGHKTIAMSARYTHLSKAHVSSEMNAALSRSRKA</sequence>
<dbReference type="OrthoDB" id="9803188at2"/>
<keyword evidence="4" id="KW-0233">DNA recombination</keyword>
<organism evidence="8 9">
    <name type="scientific">Terriglobus roseus</name>
    <dbReference type="NCBI Taxonomy" id="392734"/>
    <lineage>
        <taxon>Bacteria</taxon>
        <taxon>Pseudomonadati</taxon>
        <taxon>Acidobacteriota</taxon>
        <taxon>Terriglobia</taxon>
        <taxon>Terriglobales</taxon>
        <taxon>Acidobacteriaceae</taxon>
        <taxon>Terriglobus</taxon>
    </lineage>
</organism>
<reference evidence="8 9" key="1">
    <citation type="submission" date="2016-10" db="EMBL/GenBank/DDBJ databases">
        <authorList>
            <person name="de Groot N.N."/>
        </authorList>
    </citation>
    <scope>NUCLEOTIDE SEQUENCE [LARGE SCALE GENOMIC DNA]</scope>
    <source>
        <strain evidence="8 9">GAS232</strain>
    </source>
</reference>
<name>A0A1G7JFK2_9BACT</name>
<keyword evidence="9" id="KW-1185">Reference proteome</keyword>
<evidence type="ECO:0000313" key="8">
    <source>
        <dbReference type="EMBL" id="SDF23698.1"/>
    </source>
</evidence>
<dbReference type="InterPro" id="IPR050090">
    <property type="entry name" value="Tyrosine_recombinase_XerCD"/>
</dbReference>
<dbReference type="EMBL" id="LT629690">
    <property type="protein sequence ID" value="SDF23698.1"/>
    <property type="molecule type" value="Genomic_DNA"/>
</dbReference>
<dbReference type="InterPro" id="IPR011010">
    <property type="entry name" value="DNA_brk_join_enz"/>
</dbReference>
<dbReference type="InterPro" id="IPR002104">
    <property type="entry name" value="Integrase_catalytic"/>
</dbReference>
<evidence type="ECO:0000256" key="2">
    <source>
        <dbReference type="ARBA" id="ARBA00022908"/>
    </source>
</evidence>
<dbReference type="RefSeq" id="WP_083344832.1">
    <property type="nucleotide sequence ID" value="NZ_LT629690.1"/>
</dbReference>
<comment type="similarity">
    <text evidence="1">Belongs to the 'phage' integrase family.</text>
</comment>
<dbReference type="PANTHER" id="PTHR30349">
    <property type="entry name" value="PHAGE INTEGRASE-RELATED"/>
    <property type="match status" value="1"/>
</dbReference>
<dbReference type="Gene3D" id="1.10.443.10">
    <property type="entry name" value="Intergrase catalytic core"/>
    <property type="match status" value="1"/>
</dbReference>
<feature type="domain" description="Tyr recombinase" evidence="6">
    <location>
        <begin position="205"/>
        <end position="382"/>
    </location>
</feature>
<dbReference type="Proteomes" id="UP000182427">
    <property type="component" value="Chromosome I"/>
</dbReference>
<dbReference type="InterPro" id="IPR044068">
    <property type="entry name" value="CB"/>
</dbReference>
<feature type="domain" description="Core-binding (CB)" evidence="7">
    <location>
        <begin position="85"/>
        <end position="166"/>
    </location>
</feature>
<evidence type="ECO:0000313" key="9">
    <source>
        <dbReference type="Proteomes" id="UP000182427"/>
    </source>
</evidence>
<gene>
    <name evidence="8" type="ORF">SAMN05444167_1804</name>
</gene>
<dbReference type="GO" id="GO:0003677">
    <property type="term" value="F:DNA binding"/>
    <property type="evidence" value="ECO:0007669"/>
    <property type="project" value="UniProtKB-UniRule"/>
</dbReference>
<evidence type="ECO:0000259" key="7">
    <source>
        <dbReference type="PROSITE" id="PS51900"/>
    </source>
</evidence>
<dbReference type="InterPro" id="IPR013762">
    <property type="entry name" value="Integrase-like_cat_sf"/>
</dbReference>
<dbReference type="Gene3D" id="1.10.150.130">
    <property type="match status" value="1"/>
</dbReference>
<dbReference type="PROSITE" id="PS51898">
    <property type="entry name" value="TYR_RECOMBINASE"/>
    <property type="match status" value="1"/>
</dbReference>
<keyword evidence="3 5" id="KW-0238">DNA-binding</keyword>
<dbReference type="PANTHER" id="PTHR30349:SF64">
    <property type="entry name" value="PROPHAGE INTEGRASE INTD-RELATED"/>
    <property type="match status" value="1"/>
</dbReference>
<dbReference type="InterPro" id="IPR010998">
    <property type="entry name" value="Integrase_recombinase_N"/>
</dbReference>